<proteinExistence type="predicted"/>
<organism evidence="1">
    <name type="scientific">freshwater metagenome</name>
    <dbReference type="NCBI Taxonomy" id="449393"/>
    <lineage>
        <taxon>unclassified sequences</taxon>
        <taxon>metagenomes</taxon>
        <taxon>ecological metagenomes</taxon>
    </lineage>
</organism>
<dbReference type="EMBL" id="CAFBNB010000016">
    <property type="protein sequence ID" value="CAB4919593.1"/>
    <property type="molecule type" value="Genomic_DNA"/>
</dbReference>
<dbReference type="AlphaFoldDB" id="A0A6J7HQQ0"/>
<gene>
    <name evidence="1" type="ORF">UFOPK3720_00147</name>
</gene>
<reference evidence="1" key="1">
    <citation type="submission" date="2020-05" db="EMBL/GenBank/DDBJ databases">
        <authorList>
            <person name="Chiriac C."/>
            <person name="Salcher M."/>
            <person name="Ghai R."/>
            <person name="Kavagutti S V."/>
        </authorList>
    </citation>
    <scope>NUCLEOTIDE SEQUENCE</scope>
</reference>
<evidence type="ECO:0000313" key="1">
    <source>
        <dbReference type="EMBL" id="CAB4919593.1"/>
    </source>
</evidence>
<name>A0A6J7HQQ0_9ZZZZ</name>
<sequence>MIGPLAFVAVRKEEGDGGALPPLLLPRGDELVDDCLRAIGEVAELRLPHDEGIGPGNRIAVLEAHCRELAEEGVVDIELCIAAVALLERLILPAGLLVDNDHVAVAEGAAPGILAGEANDLALEEE</sequence>
<protein>
    <submittedName>
        <fullName evidence="1">Unannotated protein</fullName>
    </submittedName>
</protein>
<accession>A0A6J7HQQ0</accession>